<keyword evidence="4" id="KW-1185">Reference proteome</keyword>
<name>A0A9P1GPI6_9DINO</name>
<reference evidence="3 4" key="2">
    <citation type="submission" date="2024-05" db="EMBL/GenBank/DDBJ databases">
        <authorList>
            <person name="Chen Y."/>
            <person name="Shah S."/>
            <person name="Dougan E. K."/>
            <person name="Thang M."/>
            <person name="Chan C."/>
        </authorList>
    </citation>
    <scope>NUCLEOTIDE SEQUENCE [LARGE SCALE GENOMIC DNA]</scope>
</reference>
<organism evidence="2">
    <name type="scientific">Cladocopium goreaui</name>
    <dbReference type="NCBI Taxonomy" id="2562237"/>
    <lineage>
        <taxon>Eukaryota</taxon>
        <taxon>Sar</taxon>
        <taxon>Alveolata</taxon>
        <taxon>Dinophyceae</taxon>
        <taxon>Suessiales</taxon>
        <taxon>Symbiodiniaceae</taxon>
        <taxon>Cladocopium</taxon>
    </lineage>
</organism>
<dbReference type="EMBL" id="CAMXCT020006711">
    <property type="protein sequence ID" value="CAL1172129.1"/>
    <property type="molecule type" value="Genomic_DNA"/>
</dbReference>
<evidence type="ECO:0000313" key="4">
    <source>
        <dbReference type="Proteomes" id="UP001152797"/>
    </source>
</evidence>
<feature type="compositionally biased region" description="Low complexity" evidence="1">
    <location>
        <begin position="116"/>
        <end position="128"/>
    </location>
</feature>
<feature type="region of interest" description="Disordered" evidence="1">
    <location>
        <begin position="115"/>
        <end position="134"/>
    </location>
</feature>
<protein>
    <submittedName>
        <fullName evidence="3">P53 and DNA damage-regulated protein 1</fullName>
    </submittedName>
</protein>
<accession>A0A9P1GPI6</accession>
<dbReference type="EMBL" id="CAMXCT010006711">
    <property type="protein sequence ID" value="CAI4018754.1"/>
    <property type="molecule type" value="Genomic_DNA"/>
</dbReference>
<dbReference type="AlphaFoldDB" id="A0A9P1GPI6"/>
<evidence type="ECO:0000313" key="3">
    <source>
        <dbReference type="EMBL" id="CAL4806066.1"/>
    </source>
</evidence>
<gene>
    <name evidence="2" type="ORF">C1SCF055_LOCUS43297</name>
</gene>
<proteinExistence type="predicted"/>
<dbReference type="OrthoDB" id="440689at2759"/>
<comment type="caution">
    <text evidence="2">The sequence shown here is derived from an EMBL/GenBank/DDBJ whole genome shotgun (WGS) entry which is preliminary data.</text>
</comment>
<evidence type="ECO:0000256" key="1">
    <source>
        <dbReference type="SAM" id="MobiDB-lite"/>
    </source>
</evidence>
<evidence type="ECO:0000313" key="2">
    <source>
        <dbReference type="EMBL" id="CAI4018754.1"/>
    </source>
</evidence>
<sequence length="146" mass="16337">MTQIISNHLGILGLCPKNDFKPFNPLHHLQALGAFRRNEAPARNSQWVATSGQFLRLPGKTARTWLTEQQEETDRRIAAGRQRLKAQMQALLAEHPQVTDLPPGVCELLLTEQRSQAKAAPKPQAPKQAAKRNALDYSRFDGIVHT</sequence>
<dbReference type="Proteomes" id="UP001152797">
    <property type="component" value="Unassembled WGS sequence"/>
</dbReference>
<dbReference type="EMBL" id="CAMXCT030006711">
    <property type="protein sequence ID" value="CAL4806066.1"/>
    <property type="molecule type" value="Genomic_DNA"/>
</dbReference>
<reference evidence="2" key="1">
    <citation type="submission" date="2022-10" db="EMBL/GenBank/DDBJ databases">
        <authorList>
            <person name="Chen Y."/>
            <person name="Dougan E. K."/>
            <person name="Chan C."/>
            <person name="Rhodes N."/>
            <person name="Thang M."/>
        </authorList>
    </citation>
    <scope>NUCLEOTIDE SEQUENCE</scope>
</reference>